<dbReference type="InterPro" id="IPR010994">
    <property type="entry name" value="RuvA_2-like"/>
</dbReference>
<dbReference type="FunFam" id="3.30.420.140:FF:000001">
    <property type="entry name" value="RNA-binding transcriptional accessory protein"/>
    <property type="match status" value="1"/>
</dbReference>
<dbReference type="GO" id="GO:0006412">
    <property type="term" value="P:translation"/>
    <property type="evidence" value="ECO:0007669"/>
    <property type="project" value="TreeGrafter"/>
</dbReference>
<organism evidence="3 4">
    <name type="scientific">Succiniclasticum ruminis</name>
    <dbReference type="NCBI Taxonomy" id="40841"/>
    <lineage>
        <taxon>Bacteria</taxon>
        <taxon>Bacillati</taxon>
        <taxon>Bacillota</taxon>
        <taxon>Negativicutes</taxon>
        <taxon>Acidaminococcales</taxon>
        <taxon>Acidaminococcaceae</taxon>
        <taxon>Succiniclasticum</taxon>
    </lineage>
</organism>
<dbReference type="CDD" id="cd05685">
    <property type="entry name" value="S1_Tex"/>
    <property type="match status" value="1"/>
</dbReference>
<dbReference type="SUPFAM" id="SSF158832">
    <property type="entry name" value="Tex N-terminal region-like"/>
    <property type="match status" value="1"/>
</dbReference>
<dbReference type="SMART" id="SM00732">
    <property type="entry name" value="YqgFc"/>
    <property type="match status" value="1"/>
</dbReference>
<dbReference type="Pfam" id="PF09371">
    <property type="entry name" value="Tex_N"/>
    <property type="match status" value="1"/>
</dbReference>
<dbReference type="InterPro" id="IPR018974">
    <property type="entry name" value="Tex-like_N"/>
</dbReference>
<dbReference type="GO" id="GO:0003735">
    <property type="term" value="F:structural constituent of ribosome"/>
    <property type="evidence" value="ECO:0007669"/>
    <property type="project" value="TreeGrafter"/>
</dbReference>
<dbReference type="PANTHER" id="PTHR10724:SF10">
    <property type="entry name" value="S1 RNA-BINDING DOMAIN-CONTAINING PROTEIN 1"/>
    <property type="match status" value="1"/>
</dbReference>
<dbReference type="InterPro" id="IPR023323">
    <property type="entry name" value="Tex-like_dom_sf"/>
</dbReference>
<dbReference type="InterPro" id="IPR012340">
    <property type="entry name" value="NA-bd_OB-fold"/>
</dbReference>
<gene>
    <name evidence="3" type="ORF">SAMN04487864_104212</name>
</gene>
<dbReference type="InterPro" id="IPR032639">
    <property type="entry name" value="Tex_YqgF"/>
</dbReference>
<accession>A0A1G6KE21</accession>
<evidence type="ECO:0000313" key="4">
    <source>
        <dbReference type="Proteomes" id="UP000198943"/>
    </source>
</evidence>
<proteinExistence type="predicted"/>
<dbReference type="InterPro" id="IPR044146">
    <property type="entry name" value="S1_Tex"/>
</dbReference>
<dbReference type="SUPFAM" id="SSF53098">
    <property type="entry name" value="Ribonuclease H-like"/>
    <property type="match status" value="1"/>
</dbReference>
<dbReference type="Gene3D" id="1.10.3500.10">
    <property type="entry name" value="Tex N-terminal region-like"/>
    <property type="match status" value="1"/>
</dbReference>
<sequence length="722" mass="79912">MEKIVLLLAKELNIKPAQAEAALQLLDDGNTVPFIARYRKEATGSLDEEQIRNVETRAQYLRNLDARREEILNSIREQEKLTPELEQQIMAAEKMQVLEDLYLPYRPKKRTRAQIAREKGLEPLASFIVLQADTPKSLAELAAPFINAEKGVETESDAWKGAQDIVAENISDRADVRALIRRILWQNAQISSVLATDEVTGKDFLMYKEYSEPVKQLPPHRTLALNRGEKLKYLKLALNYPEESMLAELHRFLKIKEGTAFSAMYAEACADAYKRLIFPSIEREIRNELTEKAEKQAINVFSVNLRQLLLQQPIAGHTVIGLDPGYRTGCKTAVIDPQGKVLATDTLYIIGSQRQQDEAEAHFVKLVREFGVTLVTIGNGTASFETEEFTAKMIEKHKLNLSYLIVSEAGASVYSASPLAKEELPDLNVSLRGAVSIARRIQDPLAELVKIEPKAIGVGQYQHDVNQKELGNALGDVVESCVNHVGVELNTASPALLSYVAGVSSAVAKNIIAYRNENGRFRNRKELLKVPRLGPAAFTQCAGFLRIANGTNPLDNTPVHPESYELTEKILAELGCKKENSGSPAVQLAAAKADPKRIAEHLQAGLPTVTDILQALAKPGRDPREDSPAPLSRKNVTKLSELQIGSIVKGTIRNVVDFGCFVDIGLKVNGLIHRSELSNRRFKHPLDIVSTGDIVDVMIISIDEARGRIGLSLKRVPEAKNR</sequence>
<dbReference type="InterPro" id="IPR037027">
    <property type="entry name" value="YqgF/RNaseH-like_dom_sf"/>
</dbReference>
<dbReference type="FunFam" id="2.40.50.140:FF:000051">
    <property type="entry name" value="RNA-binding transcriptional accessory protein"/>
    <property type="match status" value="1"/>
</dbReference>
<dbReference type="Pfam" id="PF16921">
    <property type="entry name" value="Tex_YqgF"/>
    <property type="match status" value="1"/>
</dbReference>
<evidence type="ECO:0000256" key="1">
    <source>
        <dbReference type="SAM" id="Coils"/>
    </source>
</evidence>
<dbReference type="EMBL" id="FMYW01000004">
    <property type="protein sequence ID" value="SDC29194.1"/>
    <property type="molecule type" value="Genomic_DNA"/>
</dbReference>
<dbReference type="Gene3D" id="1.10.10.650">
    <property type="entry name" value="RuvA domain 2-like"/>
    <property type="match status" value="1"/>
</dbReference>
<dbReference type="Pfam" id="PF12836">
    <property type="entry name" value="HHH_3"/>
    <property type="match status" value="1"/>
</dbReference>
<dbReference type="PANTHER" id="PTHR10724">
    <property type="entry name" value="30S RIBOSOMAL PROTEIN S1"/>
    <property type="match status" value="1"/>
</dbReference>
<dbReference type="InterPro" id="IPR041692">
    <property type="entry name" value="HHH_9"/>
</dbReference>
<dbReference type="Gene3D" id="1.10.150.310">
    <property type="entry name" value="Tex RuvX-like domain-like"/>
    <property type="match status" value="1"/>
</dbReference>
<dbReference type="InterPro" id="IPR055179">
    <property type="entry name" value="Tex-like_central_region"/>
</dbReference>
<dbReference type="Pfam" id="PF17674">
    <property type="entry name" value="HHH_9"/>
    <property type="match status" value="1"/>
</dbReference>
<dbReference type="InterPro" id="IPR003029">
    <property type="entry name" value="S1_domain"/>
</dbReference>
<dbReference type="AlphaFoldDB" id="A0A1G6KE21"/>
<name>A0A1G6KE21_9FIRM</name>
<dbReference type="FunFam" id="1.10.150.310:FF:000001">
    <property type="entry name" value="RNA-binding transcriptional accessory protein"/>
    <property type="match status" value="1"/>
</dbReference>
<dbReference type="SMART" id="SM00316">
    <property type="entry name" value="S1"/>
    <property type="match status" value="1"/>
</dbReference>
<dbReference type="PROSITE" id="PS50126">
    <property type="entry name" value="S1"/>
    <property type="match status" value="1"/>
</dbReference>
<dbReference type="SUPFAM" id="SSF47781">
    <property type="entry name" value="RuvA domain 2-like"/>
    <property type="match status" value="2"/>
</dbReference>
<dbReference type="Proteomes" id="UP000198943">
    <property type="component" value="Unassembled WGS sequence"/>
</dbReference>
<dbReference type="SUPFAM" id="SSF50249">
    <property type="entry name" value="Nucleic acid-binding proteins"/>
    <property type="match status" value="1"/>
</dbReference>
<dbReference type="GO" id="GO:0006139">
    <property type="term" value="P:nucleobase-containing compound metabolic process"/>
    <property type="evidence" value="ECO:0007669"/>
    <property type="project" value="InterPro"/>
</dbReference>
<protein>
    <recommendedName>
        <fullName evidence="2">S1 motif domain-containing protein</fullName>
    </recommendedName>
</protein>
<dbReference type="GO" id="GO:0003729">
    <property type="term" value="F:mRNA binding"/>
    <property type="evidence" value="ECO:0007669"/>
    <property type="project" value="UniProtKB-ARBA"/>
</dbReference>
<dbReference type="OrthoDB" id="9804714at2"/>
<dbReference type="Pfam" id="PF22706">
    <property type="entry name" value="Tex_central_region"/>
    <property type="match status" value="1"/>
</dbReference>
<reference evidence="4" key="1">
    <citation type="submission" date="2016-10" db="EMBL/GenBank/DDBJ databases">
        <authorList>
            <person name="Varghese N."/>
            <person name="Submissions S."/>
        </authorList>
    </citation>
    <scope>NUCLEOTIDE SEQUENCE [LARGE SCALE GENOMIC DNA]</scope>
    <source>
        <strain evidence="4">DSM 11005</strain>
    </source>
</reference>
<dbReference type="InterPro" id="IPR012337">
    <property type="entry name" value="RNaseH-like_sf"/>
</dbReference>
<evidence type="ECO:0000313" key="3">
    <source>
        <dbReference type="EMBL" id="SDC29194.1"/>
    </source>
</evidence>
<dbReference type="GO" id="GO:0005737">
    <property type="term" value="C:cytoplasm"/>
    <property type="evidence" value="ECO:0007669"/>
    <property type="project" value="UniProtKB-ARBA"/>
</dbReference>
<dbReference type="FunFam" id="1.10.10.650:FF:000001">
    <property type="entry name" value="S1 RNA-binding domain 1"/>
    <property type="match status" value="1"/>
</dbReference>
<evidence type="ECO:0000259" key="2">
    <source>
        <dbReference type="PROSITE" id="PS50126"/>
    </source>
</evidence>
<keyword evidence="1" id="KW-0175">Coiled coil</keyword>
<keyword evidence="4" id="KW-1185">Reference proteome</keyword>
<dbReference type="InterPro" id="IPR023319">
    <property type="entry name" value="Tex-like_HTH_dom_sf"/>
</dbReference>
<dbReference type="Gene3D" id="3.30.420.140">
    <property type="entry name" value="YqgF/RNase H-like domain"/>
    <property type="match status" value="1"/>
</dbReference>
<dbReference type="InterPro" id="IPR006641">
    <property type="entry name" value="YqgF/RNaseH-like_dom"/>
</dbReference>
<dbReference type="InterPro" id="IPR050437">
    <property type="entry name" value="Ribos_protein_bS1-like"/>
</dbReference>
<dbReference type="Pfam" id="PF00575">
    <property type="entry name" value="S1"/>
    <property type="match status" value="1"/>
</dbReference>
<dbReference type="RefSeq" id="WP_093729889.1">
    <property type="nucleotide sequence ID" value="NZ_FMYW01000004.1"/>
</dbReference>
<feature type="domain" description="S1 motif" evidence="2">
    <location>
        <begin position="645"/>
        <end position="714"/>
    </location>
</feature>
<feature type="coiled-coil region" evidence="1">
    <location>
        <begin position="61"/>
        <end position="95"/>
    </location>
</feature>
<dbReference type="Gene3D" id="2.40.50.140">
    <property type="entry name" value="Nucleic acid-binding proteins"/>
    <property type="match status" value="1"/>
</dbReference>